<gene>
    <name evidence="1" type="ORF">EK21DRAFT_95016</name>
</gene>
<keyword evidence="2" id="KW-1185">Reference proteome</keyword>
<dbReference type="OrthoDB" id="3688572at2759"/>
<evidence type="ECO:0000313" key="1">
    <source>
        <dbReference type="EMBL" id="KAF2023321.1"/>
    </source>
</evidence>
<comment type="caution">
    <text evidence="1">The sequence shown here is derived from an EMBL/GenBank/DDBJ whole genome shotgun (WGS) entry which is preliminary data.</text>
</comment>
<dbReference type="Proteomes" id="UP000799777">
    <property type="component" value="Unassembled WGS sequence"/>
</dbReference>
<protein>
    <submittedName>
        <fullName evidence="1">Uncharacterized protein</fullName>
    </submittedName>
</protein>
<reference evidence="1" key="1">
    <citation type="journal article" date="2020" name="Stud. Mycol.">
        <title>101 Dothideomycetes genomes: a test case for predicting lifestyles and emergence of pathogens.</title>
        <authorList>
            <person name="Haridas S."/>
            <person name="Albert R."/>
            <person name="Binder M."/>
            <person name="Bloem J."/>
            <person name="Labutti K."/>
            <person name="Salamov A."/>
            <person name="Andreopoulos B."/>
            <person name="Baker S."/>
            <person name="Barry K."/>
            <person name="Bills G."/>
            <person name="Bluhm B."/>
            <person name="Cannon C."/>
            <person name="Castanera R."/>
            <person name="Culley D."/>
            <person name="Daum C."/>
            <person name="Ezra D."/>
            <person name="Gonzalez J."/>
            <person name="Henrissat B."/>
            <person name="Kuo A."/>
            <person name="Liang C."/>
            <person name="Lipzen A."/>
            <person name="Lutzoni F."/>
            <person name="Magnuson J."/>
            <person name="Mondo S."/>
            <person name="Nolan M."/>
            <person name="Ohm R."/>
            <person name="Pangilinan J."/>
            <person name="Park H.-J."/>
            <person name="Ramirez L."/>
            <person name="Alfaro M."/>
            <person name="Sun H."/>
            <person name="Tritt A."/>
            <person name="Yoshinaga Y."/>
            <person name="Zwiers L.-H."/>
            <person name="Turgeon B."/>
            <person name="Goodwin S."/>
            <person name="Spatafora J."/>
            <person name="Crous P."/>
            <person name="Grigoriev I."/>
        </authorList>
    </citation>
    <scope>NUCLEOTIDE SEQUENCE</scope>
    <source>
        <strain evidence="1">CBS 110217</strain>
    </source>
</reference>
<dbReference type="EMBL" id="ML978359">
    <property type="protein sequence ID" value="KAF2023321.1"/>
    <property type="molecule type" value="Genomic_DNA"/>
</dbReference>
<proteinExistence type="predicted"/>
<accession>A0A9P4GWS8</accession>
<name>A0A9P4GWS8_9PLEO</name>
<organism evidence="1 2">
    <name type="scientific">Setomelanomma holmii</name>
    <dbReference type="NCBI Taxonomy" id="210430"/>
    <lineage>
        <taxon>Eukaryota</taxon>
        <taxon>Fungi</taxon>
        <taxon>Dikarya</taxon>
        <taxon>Ascomycota</taxon>
        <taxon>Pezizomycotina</taxon>
        <taxon>Dothideomycetes</taxon>
        <taxon>Pleosporomycetidae</taxon>
        <taxon>Pleosporales</taxon>
        <taxon>Pleosporineae</taxon>
        <taxon>Phaeosphaeriaceae</taxon>
        <taxon>Setomelanomma</taxon>
    </lineage>
</organism>
<sequence length="210" mass="23523">METWIGRGAVNAGSLTDEWLFKGIYDALDKRRHGYKSGKAHYCGFDGYWTRITTNNVLNCYISEDSNGIRTVEGDTVRVIRDHLDIWAEGKWANDDIRKILINVAAKTLCFAGKFCNIGDGVRINRLPWNNEPNYLWVTIKSESETLKTDFRCCPSKHKVTENLAALASDVWYAYGGNALTTDVRCLITGTRTCEECGSSCDICKVSPCG</sequence>
<evidence type="ECO:0000313" key="2">
    <source>
        <dbReference type="Proteomes" id="UP000799777"/>
    </source>
</evidence>
<dbReference type="AlphaFoldDB" id="A0A9P4GWS8"/>